<gene>
    <name evidence="2" type="ORF">L798_13159</name>
</gene>
<dbReference type="STRING" id="136037.A0A067QSK8"/>
<evidence type="ECO:0000313" key="2">
    <source>
        <dbReference type="EMBL" id="KDR12854.1"/>
    </source>
</evidence>
<keyword evidence="3" id="KW-1185">Reference proteome</keyword>
<feature type="region of interest" description="Disordered" evidence="1">
    <location>
        <begin position="1"/>
        <end position="63"/>
    </location>
</feature>
<accession>A0A067QSK8</accession>
<feature type="compositionally biased region" description="Basic and acidic residues" evidence="1">
    <location>
        <begin position="42"/>
        <end position="51"/>
    </location>
</feature>
<name>A0A067QSK8_ZOONE</name>
<evidence type="ECO:0000256" key="1">
    <source>
        <dbReference type="SAM" id="MobiDB-lite"/>
    </source>
</evidence>
<feature type="region of interest" description="Disordered" evidence="1">
    <location>
        <begin position="281"/>
        <end position="307"/>
    </location>
</feature>
<reference evidence="2 3" key="1">
    <citation type="journal article" date="2014" name="Nat. Commun.">
        <title>Molecular traces of alternative social organization in a termite genome.</title>
        <authorList>
            <person name="Terrapon N."/>
            <person name="Li C."/>
            <person name="Robertson H.M."/>
            <person name="Ji L."/>
            <person name="Meng X."/>
            <person name="Booth W."/>
            <person name="Chen Z."/>
            <person name="Childers C.P."/>
            <person name="Glastad K.M."/>
            <person name="Gokhale K."/>
            <person name="Gowin J."/>
            <person name="Gronenberg W."/>
            <person name="Hermansen R.A."/>
            <person name="Hu H."/>
            <person name="Hunt B.G."/>
            <person name="Huylmans A.K."/>
            <person name="Khalil S.M."/>
            <person name="Mitchell R.D."/>
            <person name="Munoz-Torres M.C."/>
            <person name="Mustard J.A."/>
            <person name="Pan H."/>
            <person name="Reese J.T."/>
            <person name="Scharf M.E."/>
            <person name="Sun F."/>
            <person name="Vogel H."/>
            <person name="Xiao J."/>
            <person name="Yang W."/>
            <person name="Yang Z."/>
            <person name="Yang Z."/>
            <person name="Zhou J."/>
            <person name="Zhu J."/>
            <person name="Brent C.S."/>
            <person name="Elsik C.G."/>
            <person name="Goodisman M.A."/>
            <person name="Liberles D.A."/>
            <person name="Roe R.M."/>
            <person name="Vargo E.L."/>
            <person name="Vilcinskas A."/>
            <person name="Wang J."/>
            <person name="Bornberg-Bauer E."/>
            <person name="Korb J."/>
            <person name="Zhang G."/>
            <person name="Liebig J."/>
        </authorList>
    </citation>
    <scope>NUCLEOTIDE SEQUENCE [LARGE SCALE GENOMIC DNA]</scope>
    <source>
        <tissue evidence="2">Whole organism</tissue>
    </source>
</reference>
<proteinExistence type="predicted"/>
<evidence type="ECO:0000313" key="3">
    <source>
        <dbReference type="Proteomes" id="UP000027135"/>
    </source>
</evidence>
<dbReference type="Proteomes" id="UP000027135">
    <property type="component" value="Unassembled WGS sequence"/>
</dbReference>
<dbReference type="EMBL" id="KK852984">
    <property type="protein sequence ID" value="KDR12854.1"/>
    <property type="molecule type" value="Genomic_DNA"/>
</dbReference>
<sequence length="402" mass="47715">MDELMLEPDPEKRSLHNNTGEEDASELFTFSEVKTGLAVIKLEPEGERDPELDGTIDPEPDDEIDPLALNSEGGERIVEREDLLCPLAFLAVESKAVDGMWDSTAVSMKVEVDGETRDEEYEVHLEELNGVRKHYMEAKSKRLVFVDKKLRNEAGQVRRRREQNRLGKRKCRADKSEEELNKLQDRLCKRMVLTSQTMDDLERRREKDRLCKRQTKEIKKQNWTTQIGTIYCQSKLARDIEPQRELGIMQQIELQNNISVFAKLERQREQNRLRKRKYLASQAPEEVEQRREKDRLRKRKTLASQTPEEIAVRQEKDRLRKRKIKEFERQLEQELLEQTNLDHSMAILLELEQFERQRERNRLNKRKSLASQTPEQAAVRREKDRLRKRRAREFVKQQNTSL</sequence>
<dbReference type="InParanoid" id="A0A067QSK8"/>
<feature type="region of interest" description="Disordered" evidence="1">
    <location>
        <begin position="362"/>
        <end position="402"/>
    </location>
</feature>
<protein>
    <submittedName>
        <fullName evidence="2">Uncharacterized protein</fullName>
    </submittedName>
</protein>
<dbReference type="AlphaFoldDB" id="A0A067QSK8"/>
<organism evidence="2 3">
    <name type="scientific">Zootermopsis nevadensis</name>
    <name type="common">Dampwood termite</name>
    <dbReference type="NCBI Taxonomy" id="136037"/>
    <lineage>
        <taxon>Eukaryota</taxon>
        <taxon>Metazoa</taxon>
        <taxon>Ecdysozoa</taxon>
        <taxon>Arthropoda</taxon>
        <taxon>Hexapoda</taxon>
        <taxon>Insecta</taxon>
        <taxon>Pterygota</taxon>
        <taxon>Neoptera</taxon>
        <taxon>Polyneoptera</taxon>
        <taxon>Dictyoptera</taxon>
        <taxon>Blattodea</taxon>
        <taxon>Blattoidea</taxon>
        <taxon>Termitoidae</taxon>
        <taxon>Termopsidae</taxon>
        <taxon>Zootermopsis</taxon>
    </lineage>
</organism>
<feature type="compositionally biased region" description="Acidic residues" evidence="1">
    <location>
        <begin position="52"/>
        <end position="63"/>
    </location>
</feature>